<proteinExistence type="predicted"/>
<gene>
    <name evidence="2" type="ORF">SALWKB29_0788</name>
</gene>
<keyword evidence="3" id="KW-1185">Reference proteome</keyword>
<dbReference type="Proteomes" id="UP000027170">
    <property type="component" value="Unassembled WGS sequence"/>
</dbReference>
<name>A0A836MS47_9NEIS</name>
<reference evidence="2 3" key="1">
    <citation type="submission" date="2014-03" db="EMBL/GenBank/DDBJ databases">
        <title>The genomes of two eusocial bee gut symbionts.</title>
        <authorList>
            <person name="Kwong W.K."/>
            <person name="Engel P."/>
            <person name="Koch H."/>
            <person name="Moran N.A."/>
        </authorList>
    </citation>
    <scope>NUCLEOTIDE SEQUENCE [LARGE SCALE GENOMIC DNA]</scope>
    <source>
        <strain evidence="3">wkB29</strain>
    </source>
</reference>
<feature type="transmembrane region" description="Helical" evidence="1">
    <location>
        <begin position="6"/>
        <end position="25"/>
    </location>
</feature>
<dbReference type="AlphaFoldDB" id="A0A836MS47"/>
<evidence type="ECO:0000256" key="1">
    <source>
        <dbReference type="SAM" id="Phobius"/>
    </source>
</evidence>
<organism evidence="2 3">
    <name type="scientific">Snodgrassella communis</name>
    <dbReference type="NCBI Taxonomy" id="2946699"/>
    <lineage>
        <taxon>Bacteria</taxon>
        <taxon>Pseudomonadati</taxon>
        <taxon>Pseudomonadota</taxon>
        <taxon>Betaproteobacteria</taxon>
        <taxon>Neisseriales</taxon>
        <taxon>Neisseriaceae</taxon>
        <taxon>Snodgrassella</taxon>
    </lineage>
</organism>
<accession>A0A836MS47</accession>
<evidence type="ECO:0000313" key="2">
    <source>
        <dbReference type="EMBL" id="KDN15162.1"/>
    </source>
</evidence>
<sequence>MLDWLFNIVLASFCYASCVANLTYWQYALISPVFIFDEEGRNEED</sequence>
<keyword evidence="1" id="KW-1133">Transmembrane helix</keyword>
<evidence type="ECO:0000313" key="3">
    <source>
        <dbReference type="Proteomes" id="UP000027170"/>
    </source>
</evidence>
<keyword evidence="1" id="KW-0812">Transmembrane</keyword>
<dbReference type="EMBL" id="JFZV01000003">
    <property type="protein sequence ID" value="KDN15162.1"/>
    <property type="molecule type" value="Genomic_DNA"/>
</dbReference>
<keyword evidence="1" id="KW-0472">Membrane</keyword>
<protein>
    <submittedName>
        <fullName evidence="2">Uncharacterized protein</fullName>
    </submittedName>
</protein>
<comment type="caution">
    <text evidence="2">The sequence shown here is derived from an EMBL/GenBank/DDBJ whole genome shotgun (WGS) entry which is preliminary data.</text>
</comment>